<feature type="chain" id="PRO_5043586525" description="Galactose oxidase" evidence="2">
    <location>
        <begin position="16"/>
        <end position="340"/>
    </location>
</feature>
<sequence>MKFPSLLLGLHLAEAATLGSRTAHKPKTSQGSWTRQSLIGQGPRQEHSVTSIGSDIYLVGGVAYDSLSVPETLNRVEYYNTEDKSWHVAAPLPVPLNHGNTATVDGKIYLLGSLSGAMDWVAMNSSYVYQPFNDTITPMPNGTARGSSAMGVRDSKIYVAGGMTILQAYEGGHQDSVSMVSSYDTLTDSWDIDYPPLPEPRQHVGGAVISSTFYVIGGRENGIHQYHNTTYALDLDNPVEWKELSPMPTARGSLACAAVGKKIYCFGGEGDRSNPQQIFHETEVYDTTTDSWETLLPMEVPRHGTGATAVGNKVYIPGGGVTSAFYPVGIMDAFVVDGEA</sequence>
<evidence type="ECO:0000256" key="2">
    <source>
        <dbReference type="SAM" id="SignalP"/>
    </source>
</evidence>
<dbReference type="InterPro" id="IPR015915">
    <property type="entry name" value="Kelch-typ_b-propeller"/>
</dbReference>
<feature type="compositionally biased region" description="Polar residues" evidence="1">
    <location>
        <begin position="28"/>
        <end position="39"/>
    </location>
</feature>
<dbReference type="PANTHER" id="PTHR45632">
    <property type="entry name" value="LD33804P"/>
    <property type="match status" value="1"/>
</dbReference>
<gene>
    <name evidence="3" type="ORF">LTR77_009548</name>
</gene>
<feature type="signal peptide" evidence="2">
    <location>
        <begin position="1"/>
        <end position="15"/>
    </location>
</feature>
<evidence type="ECO:0000256" key="1">
    <source>
        <dbReference type="SAM" id="MobiDB-lite"/>
    </source>
</evidence>
<feature type="region of interest" description="Disordered" evidence="1">
    <location>
        <begin position="20"/>
        <end position="47"/>
    </location>
</feature>
<dbReference type="GeneID" id="89930879"/>
<comment type="caution">
    <text evidence="3">The sequence shown here is derived from an EMBL/GenBank/DDBJ whole genome shotgun (WGS) entry which is preliminary data.</text>
</comment>
<keyword evidence="2" id="KW-0732">Signal</keyword>
<evidence type="ECO:0000313" key="3">
    <source>
        <dbReference type="EMBL" id="KAK5164884.1"/>
    </source>
</evidence>
<proteinExistence type="predicted"/>
<evidence type="ECO:0008006" key="5">
    <source>
        <dbReference type="Google" id="ProtNLM"/>
    </source>
</evidence>
<dbReference type="SMART" id="SM00612">
    <property type="entry name" value="Kelch"/>
    <property type="match status" value="4"/>
</dbReference>
<dbReference type="SUPFAM" id="SSF50965">
    <property type="entry name" value="Galactose oxidase, central domain"/>
    <property type="match status" value="1"/>
</dbReference>
<dbReference type="RefSeq" id="XP_064655080.1">
    <property type="nucleotide sequence ID" value="XM_064806775.1"/>
</dbReference>
<dbReference type="Pfam" id="PF01344">
    <property type="entry name" value="Kelch_1"/>
    <property type="match status" value="1"/>
</dbReference>
<name>A0AAV9NXZ4_9PEZI</name>
<dbReference type="Gene3D" id="2.120.10.80">
    <property type="entry name" value="Kelch-type beta propeller"/>
    <property type="match status" value="2"/>
</dbReference>
<reference evidence="3 4" key="1">
    <citation type="submission" date="2023-08" db="EMBL/GenBank/DDBJ databases">
        <title>Black Yeasts Isolated from many extreme environments.</title>
        <authorList>
            <person name="Coleine C."/>
            <person name="Stajich J.E."/>
            <person name="Selbmann L."/>
        </authorList>
    </citation>
    <scope>NUCLEOTIDE SEQUENCE [LARGE SCALE GENOMIC DNA]</scope>
    <source>
        <strain evidence="3 4">CCFEE 5935</strain>
    </source>
</reference>
<dbReference type="InterPro" id="IPR006652">
    <property type="entry name" value="Kelch_1"/>
</dbReference>
<organism evidence="3 4">
    <name type="scientific">Saxophila tyrrhenica</name>
    <dbReference type="NCBI Taxonomy" id="1690608"/>
    <lineage>
        <taxon>Eukaryota</taxon>
        <taxon>Fungi</taxon>
        <taxon>Dikarya</taxon>
        <taxon>Ascomycota</taxon>
        <taxon>Pezizomycotina</taxon>
        <taxon>Dothideomycetes</taxon>
        <taxon>Dothideomycetidae</taxon>
        <taxon>Mycosphaerellales</taxon>
        <taxon>Extremaceae</taxon>
        <taxon>Saxophila</taxon>
    </lineage>
</organism>
<dbReference type="Pfam" id="PF24681">
    <property type="entry name" value="Kelch_KLHDC2_KLHL20_DRC7"/>
    <property type="match status" value="1"/>
</dbReference>
<dbReference type="PANTHER" id="PTHR45632:SF24">
    <property type="entry name" value="GALACTOSE OXIDASE"/>
    <property type="match status" value="1"/>
</dbReference>
<evidence type="ECO:0000313" key="4">
    <source>
        <dbReference type="Proteomes" id="UP001337655"/>
    </source>
</evidence>
<dbReference type="Proteomes" id="UP001337655">
    <property type="component" value="Unassembled WGS sequence"/>
</dbReference>
<dbReference type="AlphaFoldDB" id="A0AAV9NXZ4"/>
<keyword evidence="4" id="KW-1185">Reference proteome</keyword>
<dbReference type="InterPro" id="IPR011043">
    <property type="entry name" value="Gal_Oxase/kelch_b-propeller"/>
</dbReference>
<protein>
    <recommendedName>
        <fullName evidence="5">Galactose oxidase</fullName>
    </recommendedName>
</protein>
<dbReference type="EMBL" id="JAVRRT010000018">
    <property type="protein sequence ID" value="KAK5164884.1"/>
    <property type="molecule type" value="Genomic_DNA"/>
</dbReference>
<accession>A0AAV9NXZ4</accession>